<dbReference type="EMBL" id="RXOF01000010">
    <property type="protein sequence ID" value="RTQ48127.1"/>
    <property type="molecule type" value="Genomic_DNA"/>
</dbReference>
<evidence type="ECO:0000256" key="1">
    <source>
        <dbReference type="SAM" id="SignalP"/>
    </source>
</evidence>
<name>A0A431TZT1_9BACT</name>
<keyword evidence="2" id="KW-0378">Hydrolase</keyword>
<dbReference type="SUPFAM" id="SSF49785">
    <property type="entry name" value="Galactose-binding domain-like"/>
    <property type="match status" value="1"/>
</dbReference>
<sequence length="960" mass="105513">MKRLLPLLLAALAQAPAQAQAPKWPDITQQHKPWTRWWWQGSAVNRQDLSRLLTEYQQAGLGGVEITTIYGVKGAEKEFINFLSPQWLDMLTHTFTEAGRLGLGVDMAQASGWPFGGPWVKPEDACKYLAYRTYAVKGGEVLTEPVGYTQKPMMRAVGLPMDVKTMQQPVARNPDLQLHAFDQVRFEVPLPLQTLMAYSDQGQTLDLTGKVGPDGKLSWTAPAGAGWTLYAIFQGWHGKQVERAGPGGEGDVIDHFSRGATDNYLRYFDEAFKGRDIKPLRAFFNDSYEVDDAQGEGNWTPQLFQEFQRRRGYDLRQHLPALLGKAADDENQRVLSDYRETISELLLENYTRTWHAWAQKHDALIRNQAHGSPANILDLYAATDIPETEGEDLLRLKFASSAAHVTGKPLTSAETATWENDHFLSSLGDVKKAVDRMLLGGVNHVFYHGTNYSPQRAAWPGWLFYAAVHFNPNNSFWPDFGQLNRYAARCQSFLQAGQPAHDVLLYLPIYDSYAQRAKLPATAEPDRAKLLLQHYDGITHGFKGLPVGETGETLLKRGYGFDFISDLQLLGVKNAGRGLQTSAGTSYQTVLVPAARLMPLPTLQQLLKLAKGGATVVFQGQLPQDVPGLGALDTRRAAFKKLIGQLKLSAGPGGGQQAAVGKGRVLVGADVDGLLTAAGVQRETLVDQGLEFVRRRHAKGHYYFVTNWGDKPLMGWVPLRTAAKSVAQYNPMTEKLGLAATRPGAAGQPEVYLQLAPGEACILETNEAAISGPAYAYQRPAGAPQPLQGSWSVQFLTGGPELPAKVDTRELASWTTFGEAARKFSGTARYTTTFAAPGGAADGWLLDLGRVGESARVQLNGQDLGTLIGPSYQVFIPREQLKASNTLTVQVSNGMANRIIDMDKRGVEWKRFYNVNVAAKLKENRDEKGLFTAAKWEPRPSGLLGPVTLTPTSTRVEKVQ</sequence>
<keyword evidence="1" id="KW-0732">Signal</keyword>
<dbReference type="Gene3D" id="2.60.120.260">
    <property type="entry name" value="Galactose-binding domain-like"/>
    <property type="match status" value="1"/>
</dbReference>
<gene>
    <name evidence="2" type="ORF">EJV47_16965</name>
</gene>
<feature type="signal peptide" evidence="1">
    <location>
        <begin position="1"/>
        <end position="19"/>
    </location>
</feature>
<dbReference type="PANTHER" id="PTHR36848">
    <property type="entry name" value="DNA-BINDING PROTEIN (PUTATIVE SECRETED PROTEIN)-RELATED"/>
    <property type="match status" value="1"/>
</dbReference>
<accession>A0A431TZT1</accession>
<dbReference type="Pfam" id="PF17132">
    <property type="entry name" value="Glyco_hydro_106"/>
    <property type="match status" value="3"/>
</dbReference>
<comment type="caution">
    <text evidence="2">The sequence shown here is derived from an EMBL/GenBank/DDBJ whole genome shotgun (WGS) entry which is preliminary data.</text>
</comment>
<dbReference type="Proteomes" id="UP000282184">
    <property type="component" value="Unassembled WGS sequence"/>
</dbReference>
<dbReference type="OrthoDB" id="9761519at2"/>
<organism evidence="2 3">
    <name type="scientific">Hymenobacter gummosus</name>
    <dbReference type="NCBI Taxonomy" id="1776032"/>
    <lineage>
        <taxon>Bacteria</taxon>
        <taxon>Pseudomonadati</taxon>
        <taxon>Bacteroidota</taxon>
        <taxon>Cytophagia</taxon>
        <taxon>Cytophagales</taxon>
        <taxon>Hymenobacteraceae</taxon>
        <taxon>Hymenobacter</taxon>
    </lineage>
</organism>
<dbReference type="PANTHER" id="PTHR36848:SF2">
    <property type="entry name" value="SECRETED PROTEIN"/>
    <property type="match status" value="1"/>
</dbReference>
<reference evidence="2 3" key="1">
    <citation type="submission" date="2018-12" db="EMBL/GenBank/DDBJ databases">
        <title>Hymenobacter gummosus sp. nov., isolated from a spring.</title>
        <authorList>
            <person name="Nie L."/>
        </authorList>
    </citation>
    <scope>NUCLEOTIDE SEQUENCE [LARGE SCALE GENOMIC DNA]</scope>
    <source>
        <strain evidence="2 3">KCTC 52166</strain>
    </source>
</reference>
<protein>
    <submittedName>
        <fullName evidence="2">Glycoside hydrolase family 2 protein</fullName>
    </submittedName>
</protein>
<evidence type="ECO:0000313" key="3">
    <source>
        <dbReference type="Proteomes" id="UP000282184"/>
    </source>
</evidence>
<dbReference type="InterPro" id="IPR053161">
    <property type="entry name" value="Ulvan_degrading_GH"/>
</dbReference>
<dbReference type="GO" id="GO:0016787">
    <property type="term" value="F:hydrolase activity"/>
    <property type="evidence" value="ECO:0007669"/>
    <property type="project" value="UniProtKB-KW"/>
</dbReference>
<feature type="chain" id="PRO_5019320033" evidence="1">
    <location>
        <begin position="20"/>
        <end position="960"/>
    </location>
</feature>
<proteinExistence type="predicted"/>
<dbReference type="AlphaFoldDB" id="A0A431TZT1"/>
<dbReference type="RefSeq" id="WP_126694368.1">
    <property type="nucleotide sequence ID" value="NZ_RXOF01000010.1"/>
</dbReference>
<dbReference type="InterPro" id="IPR008979">
    <property type="entry name" value="Galactose-bd-like_sf"/>
</dbReference>
<dbReference type="NCBIfam" id="NF045579">
    <property type="entry name" value="rhamnoside_JR"/>
    <property type="match status" value="1"/>
</dbReference>
<dbReference type="CDD" id="cd03143">
    <property type="entry name" value="A4_beta-galactosidase_middle_domain"/>
    <property type="match status" value="1"/>
</dbReference>
<keyword evidence="3" id="KW-1185">Reference proteome</keyword>
<evidence type="ECO:0000313" key="2">
    <source>
        <dbReference type="EMBL" id="RTQ48127.1"/>
    </source>
</evidence>